<name>A0A6G6W8W5_9ACTN</name>
<evidence type="ECO:0000313" key="2">
    <source>
        <dbReference type="EMBL" id="QIG41649.1"/>
    </source>
</evidence>
<keyword evidence="1" id="KW-0812">Transmembrane</keyword>
<feature type="transmembrane region" description="Helical" evidence="1">
    <location>
        <begin position="159"/>
        <end position="176"/>
    </location>
</feature>
<dbReference type="KEGG" id="nano:G5V58_01670"/>
<feature type="transmembrane region" description="Helical" evidence="1">
    <location>
        <begin position="395"/>
        <end position="415"/>
    </location>
</feature>
<feature type="transmembrane region" description="Helical" evidence="1">
    <location>
        <begin position="308"/>
        <end position="334"/>
    </location>
</feature>
<feature type="transmembrane region" description="Helical" evidence="1">
    <location>
        <begin position="120"/>
        <end position="139"/>
    </location>
</feature>
<feature type="transmembrane region" description="Helical" evidence="1">
    <location>
        <begin position="197"/>
        <end position="218"/>
    </location>
</feature>
<protein>
    <recommendedName>
        <fullName evidence="4">FtsX-like permease family protein</fullName>
    </recommendedName>
</protein>
<feature type="transmembrane region" description="Helical" evidence="1">
    <location>
        <begin position="224"/>
        <end position="253"/>
    </location>
</feature>
<organism evidence="2 3">
    <name type="scientific">Nocardioides anomalus</name>
    <dbReference type="NCBI Taxonomy" id="2712223"/>
    <lineage>
        <taxon>Bacteria</taxon>
        <taxon>Bacillati</taxon>
        <taxon>Actinomycetota</taxon>
        <taxon>Actinomycetes</taxon>
        <taxon>Propionibacteriales</taxon>
        <taxon>Nocardioidaceae</taxon>
        <taxon>Nocardioides</taxon>
    </lineage>
</organism>
<keyword evidence="1" id="KW-0472">Membrane</keyword>
<evidence type="ECO:0008006" key="4">
    <source>
        <dbReference type="Google" id="ProtNLM"/>
    </source>
</evidence>
<proteinExistence type="predicted"/>
<keyword evidence="1" id="KW-1133">Transmembrane helix</keyword>
<dbReference type="AlphaFoldDB" id="A0A6G6W8W5"/>
<sequence>MTVLRASGRARAGLVVASTAVASGLLLVAASYARLSGWGGYNYDPAVDGNAPLLGPIADPGTRGGAIFAAVLMTVPVVLLLDQCVRLGSAAQRRRYRALAVAGATRRDLRQWGAVETGGPALLGAVVGVGVWLILRYLLGTVPASSGQATLVPTATGPGWWALLVVALVTAYGVLVGRRAASAAAADRRPARRSRPWGPVLLVAAVIVLVTGGLTGGGDPASTVIPFVLVAVAVIGIVLSTPWLAFVLAGRAARRAEHAAVLLAARRIRADHGAAGRAAAAVGAVGLALGVTGTFVTDVLTSGSLDVGYYVGPAILVALLAMLALGLITLSLSLHSIESTLARRRAVSALAATGTPVSVLEDAHREECRMVTLPLTVGAALLGAFVYALTAGSLFGLLGGLVTAALAALAVRLAIRVVPLATRPYLHAAVDVTNLRTE</sequence>
<feature type="transmembrane region" description="Helical" evidence="1">
    <location>
        <begin position="370"/>
        <end position="389"/>
    </location>
</feature>
<evidence type="ECO:0000256" key="1">
    <source>
        <dbReference type="SAM" id="Phobius"/>
    </source>
</evidence>
<reference evidence="2 3" key="1">
    <citation type="submission" date="2020-02" db="EMBL/GenBank/DDBJ databases">
        <title>Full genome sequence of Nocardioides sp. R-3366.</title>
        <authorList>
            <person name="Im W.-T."/>
        </authorList>
    </citation>
    <scope>NUCLEOTIDE SEQUENCE [LARGE SCALE GENOMIC DNA]</scope>
    <source>
        <strain evidence="2 3">R-3366</strain>
    </source>
</reference>
<evidence type="ECO:0000313" key="3">
    <source>
        <dbReference type="Proteomes" id="UP000502996"/>
    </source>
</evidence>
<feature type="transmembrane region" description="Helical" evidence="1">
    <location>
        <begin position="12"/>
        <end position="33"/>
    </location>
</feature>
<feature type="transmembrane region" description="Helical" evidence="1">
    <location>
        <begin position="66"/>
        <end position="85"/>
    </location>
</feature>
<accession>A0A6G6W8W5</accession>
<feature type="transmembrane region" description="Helical" evidence="1">
    <location>
        <begin position="274"/>
        <end position="296"/>
    </location>
</feature>
<keyword evidence="3" id="KW-1185">Reference proteome</keyword>
<dbReference type="Proteomes" id="UP000502996">
    <property type="component" value="Chromosome"/>
</dbReference>
<dbReference type="RefSeq" id="WP_165228183.1">
    <property type="nucleotide sequence ID" value="NZ_CP049257.1"/>
</dbReference>
<dbReference type="EMBL" id="CP049257">
    <property type="protein sequence ID" value="QIG41649.1"/>
    <property type="molecule type" value="Genomic_DNA"/>
</dbReference>
<gene>
    <name evidence="2" type="ORF">G5V58_01670</name>
</gene>